<evidence type="ECO:0000313" key="1">
    <source>
        <dbReference type="EMBL" id="MEB3071976.1"/>
    </source>
</evidence>
<dbReference type="RefSeq" id="WP_329779779.1">
    <property type="nucleotide sequence ID" value="NZ_JAYJJQ010000042.1"/>
</dbReference>
<keyword evidence="2" id="KW-1185">Reference proteome</keyword>
<accession>A0ABU5Z3K3</accession>
<name>A0ABU5Z3K3_9MYCO</name>
<gene>
    <name evidence="1" type="ORF">K5L39_22635</name>
</gene>
<sequence>MTTWKSWLAVDRIMMDLTHQAPGRAKTYLAEAVGAGEFETLYQGVRFRVIPNPAGITHVVIGRLAAGTYTLGCQTLREDANRRSLRIHHELRNLSGDELRSAFEQALTRPPSTAAGLDAASLHGPAG</sequence>
<evidence type="ECO:0000313" key="2">
    <source>
        <dbReference type="Proteomes" id="UP001299283"/>
    </source>
</evidence>
<reference evidence="1 2" key="1">
    <citation type="submission" date="2023-12" db="EMBL/GenBank/DDBJ databases">
        <title>Description of new species of Mycobacterium terrae complex isolated from sewage at the Sao Paulo Zoological Park Foundation in Brazil.</title>
        <authorList>
            <person name="Romagnoli C.L."/>
            <person name="Conceicao E.C."/>
            <person name="Machado E."/>
            <person name="Barreto L.B.P.F."/>
            <person name="Sharma A."/>
            <person name="Silva N.M."/>
            <person name="Marques L.E."/>
            <person name="Juliana M.A."/>
            <person name="Lourenco M.C.S."/>
            <person name="Digiampietri L.A."/>
            <person name="Suffys P.N."/>
            <person name="Viana-Niero C."/>
        </authorList>
    </citation>
    <scope>NUCLEOTIDE SEQUENCE [LARGE SCALE GENOMIC DNA]</scope>
    <source>
        <strain evidence="1 2">MYC017</strain>
    </source>
</reference>
<proteinExistence type="predicted"/>
<organism evidence="1 2">
    <name type="scientific">[Mycobacterium] vasticus</name>
    <dbReference type="NCBI Taxonomy" id="2875777"/>
    <lineage>
        <taxon>Bacteria</taxon>
        <taxon>Bacillati</taxon>
        <taxon>Actinomycetota</taxon>
        <taxon>Actinomycetes</taxon>
        <taxon>Mycobacteriales</taxon>
        <taxon>Mycobacteriaceae</taxon>
        <taxon>Mycolicibacter</taxon>
    </lineage>
</organism>
<protein>
    <submittedName>
        <fullName evidence="1">Uncharacterized protein</fullName>
    </submittedName>
</protein>
<dbReference type="EMBL" id="JAYJJQ010000042">
    <property type="protein sequence ID" value="MEB3071976.1"/>
    <property type="molecule type" value="Genomic_DNA"/>
</dbReference>
<dbReference type="Proteomes" id="UP001299283">
    <property type="component" value="Unassembled WGS sequence"/>
</dbReference>
<comment type="caution">
    <text evidence="1">The sequence shown here is derived from an EMBL/GenBank/DDBJ whole genome shotgun (WGS) entry which is preliminary data.</text>
</comment>